<name>A0A8H5GC38_9AGAR</name>
<proteinExistence type="predicted"/>
<gene>
    <name evidence="4" type="ORF">D9756_002130</name>
</gene>
<feature type="region of interest" description="Disordered" evidence="1">
    <location>
        <begin position="182"/>
        <end position="209"/>
    </location>
</feature>
<accession>A0A8H5GC38</accession>
<comment type="caution">
    <text evidence="4">The sequence shown here is derived from an EMBL/GenBank/DDBJ whole genome shotgun (WGS) entry which is preliminary data.</text>
</comment>
<feature type="region of interest" description="Disordered" evidence="1">
    <location>
        <begin position="24"/>
        <end position="51"/>
    </location>
</feature>
<feature type="transmembrane region" description="Helical" evidence="2">
    <location>
        <begin position="233"/>
        <end position="254"/>
    </location>
</feature>
<evidence type="ECO:0000313" key="5">
    <source>
        <dbReference type="Proteomes" id="UP000559027"/>
    </source>
</evidence>
<keyword evidence="2" id="KW-0812">Transmembrane</keyword>
<protein>
    <submittedName>
        <fullName evidence="4">Uncharacterized protein</fullName>
    </submittedName>
</protein>
<keyword evidence="2" id="KW-0472">Membrane</keyword>
<dbReference type="PANTHER" id="PTHR40633">
    <property type="entry name" value="MATRIX PROTEIN, PUTATIVE (AFU_ORTHOLOGUE AFUA_8G05410)-RELATED"/>
    <property type="match status" value="1"/>
</dbReference>
<dbReference type="Proteomes" id="UP000559027">
    <property type="component" value="Unassembled WGS sequence"/>
</dbReference>
<dbReference type="PANTHER" id="PTHR40633:SF1">
    <property type="entry name" value="GPI ANCHORED SERINE-THREONINE RICH PROTEIN (AFU_ORTHOLOGUE AFUA_1G03630)"/>
    <property type="match status" value="1"/>
</dbReference>
<evidence type="ECO:0000256" key="1">
    <source>
        <dbReference type="SAM" id="MobiDB-lite"/>
    </source>
</evidence>
<keyword evidence="2" id="KW-1133">Transmembrane helix</keyword>
<dbReference type="EMBL" id="JAACJO010000002">
    <property type="protein sequence ID" value="KAF5362111.1"/>
    <property type="molecule type" value="Genomic_DNA"/>
</dbReference>
<reference evidence="4 5" key="1">
    <citation type="journal article" date="2020" name="ISME J.">
        <title>Uncovering the hidden diversity of litter-decomposition mechanisms in mushroom-forming fungi.</title>
        <authorList>
            <person name="Floudas D."/>
            <person name="Bentzer J."/>
            <person name="Ahren D."/>
            <person name="Johansson T."/>
            <person name="Persson P."/>
            <person name="Tunlid A."/>
        </authorList>
    </citation>
    <scope>NUCLEOTIDE SEQUENCE [LARGE SCALE GENOMIC DNA]</scope>
    <source>
        <strain evidence="4 5">CBS 146.42</strain>
    </source>
</reference>
<evidence type="ECO:0000256" key="3">
    <source>
        <dbReference type="SAM" id="SignalP"/>
    </source>
</evidence>
<evidence type="ECO:0000313" key="4">
    <source>
        <dbReference type="EMBL" id="KAF5362111.1"/>
    </source>
</evidence>
<dbReference type="AlphaFoldDB" id="A0A8H5GC38"/>
<feature type="signal peptide" evidence="3">
    <location>
        <begin position="1"/>
        <end position="21"/>
    </location>
</feature>
<dbReference type="InterPro" id="IPR052982">
    <property type="entry name" value="SRP1/TIP1-like"/>
</dbReference>
<keyword evidence="5" id="KW-1185">Reference proteome</keyword>
<keyword evidence="3" id="KW-0732">Signal</keyword>
<dbReference type="OrthoDB" id="2432613at2759"/>
<evidence type="ECO:0000256" key="2">
    <source>
        <dbReference type="SAM" id="Phobius"/>
    </source>
</evidence>
<sequence>MFSISAFTLVTILASSLAARAQVNPSEPGPGSVFPEGGPCPMAWGGDPQSSDTWKDMNIELMTGDNFNMIHLTTVTTGQDGTVDGRFQFPCPQVTLHSAVYFYQFTNTKTSDKTWTTRFAISTAAGATTPPPNDTQPGTDDKIPWGVGALADPSKAVPAPGSGGAGAGAVANMTSSSGILTTSTSSNLPLPSVTPGNPPVAASPSPSSKGIATSVVVAPATTPSATGTGSSGAIALTATSAMTSLIIPVLALMLF</sequence>
<feature type="chain" id="PRO_5034300045" evidence="3">
    <location>
        <begin position="22"/>
        <end position="255"/>
    </location>
</feature>
<organism evidence="4 5">
    <name type="scientific">Leucocoprinus leucothites</name>
    <dbReference type="NCBI Taxonomy" id="201217"/>
    <lineage>
        <taxon>Eukaryota</taxon>
        <taxon>Fungi</taxon>
        <taxon>Dikarya</taxon>
        <taxon>Basidiomycota</taxon>
        <taxon>Agaricomycotina</taxon>
        <taxon>Agaricomycetes</taxon>
        <taxon>Agaricomycetidae</taxon>
        <taxon>Agaricales</taxon>
        <taxon>Agaricineae</taxon>
        <taxon>Agaricaceae</taxon>
        <taxon>Leucocoprinus</taxon>
    </lineage>
</organism>